<dbReference type="InterPro" id="IPR017945">
    <property type="entry name" value="DHBP_synth_RibB-like_a/b_dom"/>
</dbReference>
<organism evidence="5 6">
    <name type="scientific">Hohenbuehelia grisea</name>
    <dbReference type="NCBI Taxonomy" id="104357"/>
    <lineage>
        <taxon>Eukaryota</taxon>
        <taxon>Fungi</taxon>
        <taxon>Dikarya</taxon>
        <taxon>Basidiomycota</taxon>
        <taxon>Agaricomycotina</taxon>
        <taxon>Agaricomycetes</taxon>
        <taxon>Agaricomycetidae</taxon>
        <taxon>Agaricales</taxon>
        <taxon>Pleurotineae</taxon>
        <taxon>Pleurotaceae</taxon>
        <taxon>Hohenbuehelia</taxon>
    </lineage>
</organism>
<sequence>MAPTALLSSHSISLPSSASKAPMAQTSVWQPKQTNVAFRRANFAFDPMEDALAAFAAGEFLVVMDDESRENEGDLIISASLCTTEKMAWMIKHTSGYICIALPGERLKELSIPMMVADNQDPNKTAYTVTVDYKYGTTTGISAHDRSLTARSLASSASRAEDFNRPGHMVPLRAREGGVLTRGGHTESAVDLCKLTGLPPAGLLCELVNDDAEGSMARRDDCRAFADRWGLKMISVQMLVEWRLQNEVEGPKLTANL</sequence>
<dbReference type="NCBIfam" id="TIGR00506">
    <property type="entry name" value="ribB"/>
    <property type="match status" value="1"/>
</dbReference>
<evidence type="ECO:0000256" key="1">
    <source>
        <dbReference type="ARBA" id="ARBA00004904"/>
    </source>
</evidence>
<dbReference type="HAMAP" id="MF_00180">
    <property type="entry name" value="RibB"/>
    <property type="match status" value="1"/>
</dbReference>
<reference evidence="6" key="1">
    <citation type="submission" date="2024-06" db="EMBL/GenBank/DDBJ databases">
        <title>Multi-omics analyses provide insights into the biosynthesis of the anticancer antibiotic pleurotin in Hohenbuehelia grisea.</title>
        <authorList>
            <person name="Weaver J.A."/>
            <person name="Alberti F."/>
        </authorList>
    </citation>
    <scope>NUCLEOTIDE SEQUENCE [LARGE SCALE GENOMIC DNA]</scope>
    <source>
        <strain evidence="6">T-177</strain>
    </source>
</reference>
<evidence type="ECO:0000256" key="3">
    <source>
        <dbReference type="ARBA" id="ARBA00022723"/>
    </source>
</evidence>
<comment type="subunit">
    <text evidence="4">Homodimer.</text>
</comment>
<protein>
    <recommendedName>
        <fullName evidence="4">3,4-dihydroxy-2-butanone 4-phosphate synthase</fullName>
        <shortName evidence="4">DHBP synthase</shortName>
        <ecNumber evidence="4">4.1.99.12</ecNumber>
    </recommendedName>
</protein>
<keyword evidence="4" id="KW-0460">Magnesium</keyword>
<evidence type="ECO:0000256" key="2">
    <source>
        <dbReference type="ARBA" id="ARBA00022619"/>
    </source>
</evidence>
<dbReference type="PANTHER" id="PTHR21327:SF18">
    <property type="entry name" value="3,4-DIHYDROXY-2-BUTANONE 4-PHOSPHATE SYNTHASE"/>
    <property type="match status" value="1"/>
</dbReference>
<comment type="cofactor">
    <cofactor evidence="4">
        <name>Mg(2+)</name>
        <dbReference type="ChEBI" id="CHEBI:18420"/>
    </cofactor>
    <cofactor evidence="4">
        <name>Mn(2+)</name>
        <dbReference type="ChEBI" id="CHEBI:29035"/>
    </cofactor>
    <text evidence="4">Binds 2 divalent metal cations per subunit. Magnesium or manganese.</text>
</comment>
<keyword evidence="6" id="KW-1185">Reference proteome</keyword>
<keyword evidence="3 4" id="KW-0479">Metal-binding</keyword>
<evidence type="ECO:0000313" key="5">
    <source>
        <dbReference type="EMBL" id="KAL0953712.1"/>
    </source>
</evidence>
<gene>
    <name evidence="5" type="ORF">HGRIS_004905</name>
</gene>
<dbReference type="EMBL" id="JASNQZ010000008">
    <property type="protein sequence ID" value="KAL0953712.1"/>
    <property type="molecule type" value="Genomic_DNA"/>
</dbReference>
<dbReference type="Proteomes" id="UP001556367">
    <property type="component" value="Unassembled WGS sequence"/>
</dbReference>
<dbReference type="SUPFAM" id="SSF55821">
    <property type="entry name" value="YrdC/RibB"/>
    <property type="match status" value="1"/>
</dbReference>
<keyword evidence="4" id="KW-0464">Manganese</keyword>
<evidence type="ECO:0000256" key="4">
    <source>
        <dbReference type="RuleBase" id="RU003843"/>
    </source>
</evidence>
<accession>A0ABR3JDK3</accession>
<comment type="catalytic activity">
    <reaction evidence="4">
        <text>D-ribulose 5-phosphate = (2S)-2-hydroxy-3-oxobutyl phosphate + formate + H(+)</text>
        <dbReference type="Rhea" id="RHEA:18457"/>
        <dbReference type="ChEBI" id="CHEBI:15378"/>
        <dbReference type="ChEBI" id="CHEBI:15740"/>
        <dbReference type="ChEBI" id="CHEBI:58121"/>
        <dbReference type="ChEBI" id="CHEBI:58830"/>
        <dbReference type="EC" id="4.1.99.12"/>
    </reaction>
</comment>
<dbReference type="InterPro" id="IPR000422">
    <property type="entry name" value="DHBP_synthase_RibB"/>
</dbReference>
<keyword evidence="4" id="KW-0456">Lyase</keyword>
<name>A0ABR3JDK3_9AGAR</name>
<dbReference type="Gene3D" id="3.90.870.10">
    <property type="entry name" value="DHBP synthase"/>
    <property type="match status" value="1"/>
</dbReference>
<comment type="caution">
    <text evidence="5">The sequence shown here is derived from an EMBL/GenBank/DDBJ whole genome shotgun (WGS) entry which is preliminary data.</text>
</comment>
<evidence type="ECO:0000313" key="6">
    <source>
        <dbReference type="Proteomes" id="UP001556367"/>
    </source>
</evidence>
<comment type="function">
    <text evidence="4">Catalyzes the conversion of D-ribulose 5-phosphate to formate and 3,4-dihydroxy-2-butanone 4-phosphate.</text>
</comment>
<dbReference type="PANTHER" id="PTHR21327">
    <property type="entry name" value="GTP CYCLOHYDROLASE II-RELATED"/>
    <property type="match status" value="1"/>
</dbReference>
<dbReference type="Pfam" id="PF00926">
    <property type="entry name" value="DHBP_synthase"/>
    <property type="match status" value="1"/>
</dbReference>
<comment type="similarity">
    <text evidence="4">Belongs to the DHBP synthase family.</text>
</comment>
<dbReference type="EC" id="4.1.99.12" evidence="4"/>
<keyword evidence="2 4" id="KW-0686">Riboflavin biosynthesis</keyword>
<comment type="pathway">
    <text evidence="1 4">Cofactor biosynthesis; riboflavin biosynthesis; 2-hydroxy-3-oxobutyl phosphate from D-ribulose 5-phosphate: step 1/1.</text>
</comment>
<proteinExistence type="inferred from homology"/>